<evidence type="ECO:0000259" key="1">
    <source>
        <dbReference type="Pfam" id="PF12697"/>
    </source>
</evidence>
<dbReference type="Pfam" id="PF12697">
    <property type="entry name" value="Abhydrolase_6"/>
    <property type="match status" value="1"/>
</dbReference>
<name>A0A3E0H197_9PSEU</name>
<dbReference type="GO" id="GO:0003824">
    <property type="term" value="F:catalytic activity"/>
    <property type="evidence" value="ECO:0007669"/>
    <property type="project" value="UniProtKB-ARBA"/>
</dbReference>
<dbReference type="InterPro" id="IPR029058">
    <property type="entry name" value="AB_hydrolase_fold"/>
</dbReference>
<dbReference type="Gene3D" id="3.40.50.1820">
    <property type="entry name" value="alpha/beta hydrolase"/>
    <property type="match status" value="1"/>
</dbReference>
<dbReference type="OrthoDB" id="9814966at2"/>
<feature type="domain" description="AB hydrolase-1" evidence="1">
    <location>
        <begin position="7"/>
        <end position="225"/>
    </location>
</feature>
<evidence type="ECO:0000313" key="3">
    <source>
        <dbReference type="Proteomes" id="UP000256269"/>
    </source>
</evidence>
<evidence type="ECO:0000313" key="2">
    <source>
        <dbReference type="EMBL" id="REH35333.1"/>
    </source>
</evidence>
<reference evidence="2 3" key="1">
    <citation type="submission" date="2018-08" db="EMBL/GenBank/DDBJ databases">
        <title>Genomic Encyclopedia of Archaeal and Bacterial Type Strains, Phase II (KMG-II): from individual species to whole genera.</title>
        <authorList>
            <person name="Goeker M."/>
        </authorList>
    </citation>
    <scope>NUCLEOTIDE SEQUENCE [LARGE SCALE GENOMIC DNA]</scope>
    <source>
        <strain evidence="2 3">DSM 45791</strain>
    </source>
</reference>
<organism evidence="2 3">
    <name type="scientific">Kutzneria buriramensis</name>
    <dbReference type="NCBI Taxonomy" id="1045776"/>
    <lineage>
        <taxon>Bacteria</taxon>
        <taxon>Bacillati</taxon>
        <taxon>Actinomycetota</taxon>
        <taxon>Actinomycetes</taxon>
        <taxon>Pseudonocardiales</taxon>
        <taxon>Pseudonocardiaceae</taxon>
        <taxon>Kutzneria</taxon>
    </lineage>
</organism>
<dbReference type="InterPro" id="IPR000073">
    <property type="entry name" value="AB_hydrolase_1"/>
</dbReference>
<dbReference type="PANTHER" id="PTHR37017">
    <property type="entry name" value="AB HYDROLASE-1 DOMAIN-CONTAINING PROTEIN-RELATED"/>
    <property type="match status" value="1"/>
</dbReference>
<dbReference type="AlphaFoldDB" id="A0A3E0H197"/>
<gene>
    <name evidence="2" type="ORF">BCF44_118193</name>
</gene>
<dbReference type="SUPFAM" id="SSF53474">
    <property type="entry name" value="alpha/beta-Hydrolases"/>
    <property type="match status" value="1"/>
</dbReference>
<accession>A0A3E0H197</accession>
<dbReference type="EMBL" id="QUNO01000018">
    <property type="protein sequence ID" value="REH35333.1"/>
    <property type="molecule type" value="Genomic_DNA"/>
</dbReference>
<sequence>MSTQPTVVLVHGAFADSSSWNGVAADLAGRGFHVIAAANPLRGLGSDSAAVKALVQSIDGPVVLAGHSYGGAVITNAAAGEPNVKALVYVAGFLPDEGESALELTNKFPGATLGETLQTVKLADGNTDFYVRQELFRNQFAADVPEAQAALMAVTQRPVTEAALTETSGVPAWRTVPAWSLIPTGDKNIPLAAQEFMAQRADAEVVKVADASHAVLVSRPDKVADLIAAAAR</sequence>
<comment type="caution">
    <text evidence="2">The sequence shown here is derived from an EMBL/GenBank/DDBJ whole genome shotgun (WGS) entry which is preliminary data.</text>
</comment>
<dbReference type="Proteomes" id="UP000256269">
    <property type="component" value="Unassembled WGS sequence"/>
</dbReference>
<dbReference type="RefSeq" id="WP_116180082.1">
    <property type="nucleotide sequence ID" value="NZ_CP144375.1"/>
</dbReference>
<keyword evidence="3" id="KW-1185">Reference proteome</keyword>
<proteinExistence type="predicted"/>
<dbReference type="PANTHER" id="PTHR37017:SF11">
    <property type="entry name" value="ESTERASE_LIPASE_THIOESTERASE DOMAIN-CONTAINING PROTEIN"/>
    <property type="match status" value="1"/>
</dbReference>
<dbReference type="InterPro" id="IPR052897">
    <property type="entry name" value="Sec-Metab_Biosynth_Hydrolase"/>
</dbReference>
<protein>
    <submittedName>
        <fullName evidence="2">Pimeloyl-ACP methyl ester carboxylesterase</fullName>
    </submittedName>
</protein>